<accession>A0ABT9A3A3</accession>
<proteinExistence type="predicted"/>
<dbReference type="Proteomes" id="UP001176468">
    <property type="component" value="Unassembled WGS sequence"/>
</dbReference>
<gene>
    <name evidence="2" type="ORF">Q5H94_18480</name>
</gene>
<keyword evidence="1" id="KW-0812">Transmembrane</keyword>
<keyword evidence="1" id="KW-1133">Transmembrane helix</keyword>
<name>A0ABT9A3A3_9SPHN</name>
<keyword evidence="1" id="KW-0472">Membrane</keyword>
<feature type="transmembrane region" description="Helical" evidence="1">
    <location>
        <begin position="22"/>
        <end position="46"/>
    </location>
</feature>
<evidence type="ECO:0000256" key="1">
    <source>
        <dbReference type="SAM" id="Phobius"/>
    </source>
</evidence>
<dbReference type="EMBL" id="JAUQSZ010000015">
    <property type="protein sequence ID" value="MDO7844321.1"/>
    <property type="molecule type" value="Genomic_DNA"/>
</dbReference>
<dbReference type="RefSeq" id="WP_304562720.1">
    <property type="nucleotide sequence ID" value="NZ_JAUQSZ010000015.1"/>
</dbReference>
<protein>
    <submittedName>
        <fullName evidence="2">Uncharacterized protein</fullName>
    </submittedName>
</protein>
<evidence type="ECO:0000313" key="3">
    <source>
        <dbReference type="Proteomes" id="UP001176468"/>
    </source>
</evidence>
<reference evidence="2" key="1">
    <citation type="submission" date="2023-07" db="EMBL/GenBank/DDBJ databases">
        <authorList>
            <person name="Kim M.K."/>
        </authorList>
    </citation>
    <scope>NUCLEOTIDE SEQUENCE</scope>
    <source>
        <strain evidence="2">CA1-15</strain>
    </source>
</reference>
<keyword evidence="3" id="KW-1185">Reference proteome</keyword>
<evidence type="ECO:0000313" key="2">
    <source>
        <dbReference type="EMBL" id="MDO7844321.1"/>
    </source>
</evidence>
<sequence>MSDDNPPPPDAAPIFHRDRMEYWAFVAQIISAVAVVISLVFVGLQLHDSNIVAVRSEANDLQSEWSSLRRSIYGNRDTAAMFQTGMDESKPLDPADALRFRYLMREHGWATYQLWERMRDGLQPPDRFFANAGPEFMAVVCTPGGVKAWAAIRREYPAPYVADLDRLAGQYARAHHVRCVP</sequence>
<organism evidence="2 3">
    <name type="scientific">Sphingomonas immobilis</name>
    <dbReference type="NCBI Taxonomy" id="3063997"/>
    <lineage>
        <taxon>Bacteria</taxon>
        <taxon>Pseudomonadati</taxon>
        <taxon>Pseudomonadota</taxon>
        <taxon>Alphaproteobacteria</taxon>
        <taxon>Sphingomonadales</taxon>
        <taxon>Sphingomonadaceae</taxon>
        <taxon>Sphingomonas</taxon>
    </lineage>
</organism>
<comment type="caution">
    <text evidence="2">The sequence shown here is derived from an EMBL/GenBank/DDBJ whole genome shotgun (WGS) entry which is preliminary data.</text>
</comment>